<comment type="caution">
    <text evidence="7">The sequence shown here is derived from an EMBL/GenBank/DDBJ whole genome shotgun (WGS) entry which is preliminary data.</text>
</comment>
<feature type="transmembrane region" description="Helical" evidence="5">
    <location>
        <begin position="243"/>
        <end position="263"/>
    </location>
</feature>
<gene>
    <name evidence="7" type="ORF">BASA50_011317</name>
</gene>
<feature type="transmembrane region" description="Helical" evidence="5">
    <location>
        <begin position="180"/>
        <end position="197"/>
    </location>
</feature>
<evidence type="ECO:0000256" key="2">
    <source>
        <dbReference type="ARBA" id="ARBA00022692"/>
    </source>
</evidence>
<evidence type="ECO:0000256" key="5">
    <source>
        <dbReference type="SAM" id="Phobius"/>
    </source>
</evidence>
<keyword evidence="8" id="KW-1185">Reference proteome</keyword>
<name>A0ABQ8EWG6_9FUNG</name>
<feature type="transmembrane region" description="Helical" evidence="5">
    <location>
        <begin position="283"/>
        <end position="303"/>
    </location>
</feature>
<dbReference type="Proteomes" id="UP001648503">
    <property type="component" value="Unassembled WGS sequence"/>
</dbReference>
<proteinExistence type="predicted"/>
<organism evidence="7 8">
    <name type="scientific">Batrachochytrium salamandrivorans</name>
    <dbReference type="NCBI Taxonomy" id="1357716"/>
    <lineage>
        <taxon>Eukaryota</taxon>
        <taxon>Fungi</taxon>
        <taxon>Fungi incertae sedis</taxon>
        <taxon>Chytridiomycota</taxon>
        <taxon>Chytridiomycota incertae sedis</taxon>
        <taxon>Chytridiomycetes</taxon>
        <taxon>Rhizophydiales</taxon>
        <taxon>Rhizophydiales incertae sedis</taxon>
        <taxon>Batrachochytrium</taxon>
    </lineage>
</organism>
<evidence type="ECO:0000256" key="1">
    <source>
        <dbReference type="ARBA" id="ARBA00004141"/>
    </source>
</evidence>
<keyword evidence="4 5" id="KW-0472">Membrane</keyword>
<protein>
    <recommendedName>
        <fullName evidence="6">Sugar phosphate transporter domain-containing protein</fullName>
    </recommendedName>
</protein>
<evidence type="ECO:0000313" key="7">
    <source>
        <dbReference type="EMBL" id="KAH6587713.1"/>
    </source>
</evidence>
<dbReference type="SUPFAM" id="SSF103481">
    <property type="entry name" value="Multidrug resistance efflux transporter EmrE"/>
    <property type="match status" value="2"/>
</dbReference>
<evidence type="ECO:0000256" key="3">
    <source>
        <dbReference type="ARBA" id="ARBA00022989"/>
    </source>
</evidence>
<dbReference type="PANTHER" id="PTHR11132">
    <property type="entry name" value="SOLUTE CARRIER FAMILY 35"/>
    <property type="match status" value="1"/>
</dbReference>
<keyword evidence="3 5" id="KW-1133">Transmembrane helix</keyword>
<evidence type="ECO:0000256" key="4">
    <source>
        <dbReference type="ARBA" id="ARBA00023136"/>
    </source>
</evidence>
<reference evidence="7 8" key="1">
    <citation type="submission" date="2021-02" db="EMBL/GenBank/DDBJ databases">
        <title>Variation within the Batrachochytrium salamandrivorans European outbreak.</title>
        <authorList>
            <person name="Kelly M."/>
            <person name="Pasmans F."/>
            <person name="Shea T.P."/>
            <person name="Munoz J.F."/>
            <person name="Carranza S."/>
            <person name="Cuomo C.A."/>
            <person name="Martel A."/>
        </authorList>
    </citation>
    <scope>NUCLEOTIDE SEQUENCE [LARGE SCALE GENOMIC DNA]</scope>
    <source>
        <strain evidence="7 8">AMFP18/2</strain>
    </source>
</reference>
<feature type="transmembrane region" description="Helical" evidence="5">
    <location>
        <begin position="152"/>
        <end position="173"/>
    </location>
</feature>
<feature type="domain" description="Sugar phosphate transporter" evidence="6">
    <location>
        <begin position="57"/>
        <end position="353"/>
    </location>
</feature>
<accession>A0ABQ8EWG6</accession>
<comment type="subcellular location">
    <subcellularLocation>
        <location evidence="1">Membrane</location>
        <topology evidence="1">Multi-pass membrane protein</topology>
    </subcellularLocation>
</comment>
<keyword evidence="2 5" id="KW-0812">Transmembrane</keyword>
<dbReference type="InterPro" id="IPR037185">
    <property type="entry name" value="EmrE-like"/>
</dbReference>
<evidence type="ECO:0000313" key="8">
    <source>
        <dbReference type="Proteomes" id="UP001648503"/>
    </source>
</evidence>
<evidence type="ECO:0000259" key="6">
    <source>
        <dbReference type="Pfam" id="PF03151"/>
    </source>
</evidence>
<dbReference type="InterPro" id="IPR004853">
    <property type="entry name" value="Sugar_P_trans_dom"/>
</dbReference>
<sequence length="384" mass="42225">MQQQYDPVAADEIPSVSDLGVGESGLLELDTLNVKSIHEEANDGGHSYQTFLLNCTFTGIWFLFSMALSLYNKNLLGRDLYNFNYPFLVVSMHSLCQFTLSATLMFTFPRKFQPASKPTTYSYITRVAPTAICTALDISFSNASLHYISLSFYTMIKSSTPVWVLVFAFLFGLEKPQWKLVLVILVICSGVVFTVAGEIRFSLIGFLLILSASVMSGLRWSLTQILLQNANMGMDNPVATLRYLSPVGAVLIGLMSCFSEFTGPQGLLQSNFFSTVGSSLQTLAILMAGALLAFCMTLAEYYLIRNTSVVTLSVIGISKEICIISLSVLIFGDLITPIAFLGIVITIGGIAAYHRLKTHDHGHIHVHRSDIIPLSTAIEFERSE</sequence>
<feature type="transmembrane region" description="Helical" evidence="5">
    <location>
        <begin position="203"/>
        <end position="222"/>
    </location>
</feature>
<feature type="transmembrane region" description="Helical" evidence="5">
    <location>
        <begin position="338"/>
        <end position="356"/>
    </location>
</feature>
<feature type="transmembrane region" description="Helical" evidence="5">
    <location>
        <begin position="310"/>
        <end position="332"/>
    </location>
</feature>
<dbReference type="Pfam" id="PF03151">
    <property type="entry name" value="TPT"/>
    <property type="match status" value="1"/>
</dbReference>
<dbReference type="EMBL" id="JAFCIX010000555">
    <property type="protein sequence ID" value="KAH6587713.1"/>
    <property type="molecule type" value="Genomic_DNA"/>
</dbReference>
<dbReference type="InterPro" id="IPR050186">
    <property type="entry name" value="TPT_transporter"/>
</dbReference>
<feature type="transmembrane region" description="Helical" evidence="5">
    <location>
        <begin position="51"/>
        <end position="71"/>
    </location>
</feature>
<feature type="transmembrane region" description="Helical" evidence="5">
    <location>
        <begin position="83"/>
        <end position="108"/>
    </location>
</feature>